<feature type="compositionally biased region" description="Basic and acidic residues" evidence="1">
    <location>
        <begin position="101"/>
        <end position="118"/>
    </location>
</feature>
<reference evidence="3" key="1">
    <citation type="journal article" date="2012" name="Science">
        <title>The Paleozoic origin of enzymatic lignin decomposition reconstructed from 31 fungal genomes.</title>
        <authorList>
            <person name="Floudas D."/>
            <person name="Binder M."/>
            <person name="Riley R."/>
            <person name="Barry K."/>
            <person name="Blanchette R.A."/>
            <person name="Henrissat B."/>
            <person name="Martinez A.T."/>
            <person name="Otillar R."/>
            <person name="Spatafora J.W."/>
            <person name="Yadav J.S."/>
            <person name="Aerts A."/>
            <person name="Benoit I."/>
            <person name="Boyd A."/>
            <person name="Carlson A."/>
            <person name="Copeland A."/>
            <person name="Coutinho P.M."/>
            <person name="de Vries R.P."/>
            <person name="Ferreira P."/>
            <person name="Findley K."/>
            <person name="Foster B."/>
            <person name="Gaskell J."/>
            <person name="Glotzer D."/>
            <person name="Gorecki P."/>
            <person name="Heitman J."/>
            <person name="Hesse C."/>
            <person name="Hori C."/>
            <person name="Igarashi K."/>
            <person name="Jurgens J.A."/>
            <person name="Kallen N."/>
            <person name="Kersten P."/>
            <person name="Kohler A."/>
            <person name="Kuees U."/>
            <person name="Kumar T.K.A."/>
            <person name="Kuo A."/>
            <person name="LaButti K."/>
            <person name="Larrondo L.F."/>
            <person name="Lindquist E."/>
            <person name="Ling A."/>
            <person name="Lombard V."/>
            <person name="Lucas S."/>
            <person name="Lundell T."/>
            <person name="Martin R."/>
            <person name="McLaughlin D.J."/>
            <person name="Morgenstern I."/>
            <person name="Morin E."/>
            <person name="Murat C."/>
            <person name="Nagy L.G."/>
            <person name="Nolan M."/>
            <person name="Ohm R.A."/>
            <person name="Patyshakuliyeva A."/>
            <person name="Rokas A."/>
            <person name="Ruiz-Duenas F.J."/>
            <person name="Sabat G."/>
            <person name="Salamov A."/>
            <person name="Samejima M."/>
            <person name="Schmutz J."/>
            <person name="Slot J.C."/>
            <person name="St John F."/>
            <person name="Stenlid J."/>
            <person name="Sun H."/>
            <person name="Sun S."/>
            <person name="Syed K."/>
            <person name="Tsang A."/>
            <person name="Wiebenga A."/>
            <person name="Young D."/>
            <person name="Pisabarro A."/>
            <person name="Eastwood D.C."/>
            <person name="Martin F."/>
            <person name="Cullen D."/>
            <person name="Grigoriev I.V."/>
            <person name="Hibbett D.S."/>
        </authorList>
    </citation>
    <scope>NUCLEOTIDE SEQUENCE [LARGE SCALE GENOMIC DNA]</scope>
    <source>
        <strain evidence="3">TFB10046</strain>
    </source>
</reference>
<dbReference type="eggNOG" id="ENOG502SN7X">
    <property type="taxonomic scope" value="Eukaryota"/>
</dbReference>
<feature type="compositionally biased region" description="Acidic residues" evidence="1">
    <location>
        <begin position="748"/>
        <end position="760"/>
    </location>
</feature>
<organism evidence="2 3">
    <name type="scientific">Auricularia subglabra (strain TFB-10046 / SS5)</name>
    <name type="common">White-rot fungus</name>
    <name type="synonym">Auricularia delicata (strain TFB10046)</name>
    <dbReference type="NCBI Taxonomy" id="717982"/>
    <lineage>
        <taxon>Eukaryota</taxon>
        <taxon>Fungi</taxon>
        <taxon>Dikarya</taxon>
        <taxon>Basidiomycota</taxon>
        <taxon>Agaricomycotina</taxon>
        <taxon>Agaricomycetes</taxon>
        <taxon>Auriculariales</taxon>
        <taxon>Auriculariaceae</taxon>
        <taxon>Auricularia</taxon>
    </lineage>
</organism>
<proteinExistence type="predicted"/>
<dbReference type="EMBL" id="JH688421">
    <property type="protein sequence ID" value="EJD33128.1"/>
    <property type="molecule type" value="Genomic_DNA"/>
</dbReference>
<feature type="region of interest" description="Disordered" evidence="1">
    <location>
        <begin position="271"/>
        <end position="296"/>
    </location>
</feature>
<sequence length="760" mass="83821">MHALSSGLSQAAANVFFAQRSESAGPDFAESTLESAVDVMPQTGLDVDEATERQLFEAAEVVARRFPVLLPGEHPTDVIRIRNFNISDVIRVHALSDVDRRSDSILSEPSRKRARASEDDTDFQPRRSKRIAGLPAACAPSSQQVQKTSVPLRAAKPRASARPAASRLPDAPSWSFAHRVLAQPTVYPALPAPATQSSSSQEAVKKGRRAKRNAAAARYRQAEQGSEHPPECNKDVDAIGTAGSIRPSAALGCSLQAQTPATPSAPIVEAAVDSAGQQPRHSSPAQPLGLPQPPSSPTFDFHLVPVVFDRSGLRFLPEQTRRSRNKSHPPSASFPPVPSASTEQSEHEQPRRRLHHGSAYYDRRRTEYYATLVVEALLPAEVTDEDARPRLVIETLNRSAPGWQGSISRKLISQVLALWGTPRLSGLLRGLHLVPFRGLNTTICDMNRRSIVLRSTPIRDAGLIESFTREAYQLSIDCPIPASDRKSNRRGEHWACVAGAHRQYTKKAHLTRFQIKYSSQIEHFFRHDGPADRITRYLTSIMRSRLPEVVTRMEANHQWHYENTKDDATPLRPMFGLFWNFCVNVPSPSEGVLRVCCRPHADQKNCAVLMCAVFFFWPEDAVGEDEWSWLVIWELGIILQCPRGSFVIYPSALLFHFNVRIVKCKKGQAPSPDNSADILGASLGGRGSSVWFCQASMYSVTHERDVNGFLPNYDELAARCFPIVVTDSPDSRGAALQPDNPPAGEAGSDLDSEALNDDLS</sequence>
<protein>
    <submittedName>
        <fullName evidence="2">Uncharacterized protein</fullName>
    </submittedName>
</protein>
<dbReference type="InParanoid" id="J0WLD7"/>
<feature type="compositionally biased region" description="Basic and acidic residues" evidence="1">
    <location>
        <begin position="225"/>
        <end position="237"/>
    </location>
</feature>
<dbReference type="OMA" id="CHEYIRT"/>
<keyword evidence="3" id="KW-1185">Reference proteome</keyword>
<feature type="region of interest" description="Disordered" evidence="1">
    <location>
        <begin position="191"/>
        <end position="239"/>
    </location>
</feature>
<evidence type="ECO:0000313" key="2">
    <source>
        <dbReference type="EMBL" id="EJD33128.1"/>
    </source>
</evidence>
<accession>J0WLD7</accession>
<feature type="region of interest" description="Disordered" evidence="1">
    <location>
        <begin position="730"/>
        <end position="760"/>
    </location>
</feature>
<gene>
    <name evidence="2" type="ORF">AURDEDRAFT_177791</name>
</gene>
<dbReference type="AlphaFoldDB" id="J0WLD7"/>
<feature type="compositionally biased region" description="Polar residues" evidence="1">
    <location>
        <begin position="140"/>
        <end position="149"/>
    </location>
</feature>
<name>J0WLD7_AURST</name>
<feature type="region of interest" description="Disordered" evidence="1">
    <location>
        <begin position="318"/>
        <end position="356"/>
    </location>
</feature>
<evidence type="ECO:0000256" key="1">
    <source>
        <dbReference type="SAM" id="MobiDB-lite"/>
    </source>
</evidence>
<dbReference type="Proteomes" id="UP000006514">
    <property type="component" value="Unassembled WGS sequence"/>
</dbReference>
<feature type="region of interest" description="Disordered" evidence="1">
    <location>
        <begin position="101"/>
        <end position="169"/>
    </location>
</feature>
<evidence type="ECO:0000313" key="3">
    <source>
        <dbReference type="Proteomes" id="UP000006514"/>
    </source>
</evidence>
<feature type="compositionally biased region" description="Low complexity" evidence="1">
    <location>
        <begin position="151"/>
        <end position="169"/>
    </location>
</feature>
<dbReference type="KEGG" id="adl:AURDEDRAFT_177791"/>
<dbReference type="OrthoDB" id="3266461at2759"/>